<evidence type="ECO:0000256" key="14">
    <source>
        <dbReference type="RuleBase" id="RU000434"/>
    </source>
</evidence>
<evidence type="ECO:0000256" key="5">
    <source>
        <dbReference type="ARBA" id="ARBA00022679"/>
    </source>
</evidence>
<dbReference type="PANTHER" id="PTHR20856">
    <property type="entry name" value="DNA-DIRECTED RNA POLYMERASE I SUBUNIT 2"/>
    <property type="match status" value="1"/>
</dbReference>
<dbReference type="InterPro" id="IPR015712">
    <property type="entry name" value="DNA-dir_RNA_pol_su2"/>
</dbReference>
<dbReference type="PROSITE" id="PS01166">
    <property type="entry name" value="RNA_POL_BETA"/>
    <property type="match status" value="1"/>
</dbReference>
<evidence type="ECO:0000259" key="17">
    <source>
        <dbReference type="Pfam" id="PF00562"/>
    </source>
</evidence>
<accession>S7WAY5</accession>
<evidence type="ECO:0000256" key="8">
    <source>
        <dbReference type="ARBA" id="ARBA00022771"/>
    </source>
</evidence>
<comment type="similarity">
    <text evidence="2 14">Belongs to the RNA polymerase beta chain family.</text>
</comment>
<keyword evidence="4 15" id="KW-0240">DNA-directed RNA polymerase</keyword>
<dbReference type="AlphaFoldDB" id="S7WAY5"/>
<evidence type="ECO:0000256" key="16">
    <source>
        <dbReference type="SAM" id="Phobius"/>
    </source>
</evidence>
<dbReference type="Gene3D" id="2.40.50.150">
    <property type="match status" value="1"/>
</dbReference>
<dbReference type="GO" id="GO:0006367">
    <property type="term" value="P:transcription initiation at RNA polymerase II promoter"/>
    <property type="evidence" value="ECO:0007669"/>
    <property type="project" value="EnsemblFungi"/>
</dbReference>
<comment type="catalytic activity">
    <reaction evidence="13 15">
        <text>RNA(n) + a ribonucleoside 5'-triphosphate = RNA(n+1) + diphosphate</text>
        <dbReference type="Rhea" id="RHEA:21248"/>
        <dbReference type="Rhea" id="RHEA-COMP:14527"/>
        <dbReference type="Rhea" id="RHEA-COMP:17342"/>
        <dbReference type="ChEBI" id="CHEBI:33019"/>
        <dbReference type="ChEBI" id="CHEBI:61557"/>
        <dbReference type="ChEBI" id="CHEBI:140395"/>
        <dbReference type="EC" id="2.7.7.6"/>
    </reaction>
</comment>
<dbReference type="FunFam" id="2.40.50.150:FF:000002">
    <property type="entry name" value="DNA-directed RNA polymerase subunit beta"/>
    <property type="match status" value="1"/>
</dbReference>
<feature type="domain" description="RNA polymerase Rpb2" evidence="21">
    <location>
        <begin position="491"/>
        <end position="555"/>
    </location>
</feature>
<keyword evidence="5 15" id="KW-0808">Transferase</keyword>
<dbReference type="InterPro" id="IPR037034">
    <property type="entry name" value="RNA_pol_Rpb2_2_sf"/>
</dbReference>
<evidence type="ECO:0000259" key="19">
    <source>
        <dbReference type="Pfam" id="PF04561"/>
    </source>
</evidence>
<dbReference type="FunCoup" id="S7WAY5">
    <property type="interactions" value="171"/>
</dbReference>
<dbReference type="FunFam" id="2.40.270.10:FF:000011">
    <property type="entry name" value="DNA-directed RNA polymerase subunit beta"/>
    <property type="match status" value="1"/>
</dbReference>
<feature type="transmembrane region" description="Helical" evidence="16">
    <location>
        <begin position="12"/>
        <end position="32"/>
    </location>
</feature>
<dbReference type="GO" id="GO:0032549">
    <property type="term" value="F:ribonucleoside binding"/>
    <property type="evidence" value="ECO:0007669"/>
    <property type="project" value="InterPro"/>
</dbReference>
<dbReference type="GO" id="GO:0005721">
    <property type="term" value="C:pericentric heterochromatin"/>
    <property type="evidence" value="ECO:0007669"/>
    <property type="project" value="EnsemblFungi"/>
</dbReference>
<comment type="function">
    <text evidence="15">DNA-dependent RNA polymerase catalyzes the transcription of DNA into RNA using the four ribonucleoside triphosphates as substrates.</text>
</comment>
<keyword evidence="25" id="KW-1185">Reference proteome</keyword>
<keyword evidence="11 15" id="KW-0804">Transcription</keyword>
<dbReference type="EC" id="2.7.7.6" evidence="15"/>
<evidence type="ECO:0000256" key="4">
    <source>
        <dbReference type="ARBA" id="ARBA00022478"/>
    </source>
</evidence>
<dbReference type="Pfam" id="PF04567">
    <property type="entry name" value="RNA_pol_Rpb2_5"/>
    <property type="match status" value="1"/>
</dbReference>
<dbReference type="VEuPathDB" id="MicrosporidiaDB:SLOPH_2481"/>
<proteinExistence type="inferred from homology"/>
<dbReference type="InterPro" id="IPR007645">
    <property type="entry name" value="RNA_pol_Rpb2_3"/>
</dbReference>
<dbReference type="Proteomes" id="UP000014978">
    <property type="component" value="Unassembled WGS sequence"/>
</dbReference>
<dbReference type="InterPro" id="IPR007647">
    <property type="entry name" value="RNA_pol_Rpb2_5"/>
</dbReference>
<evidence type="ECO:0000256" key="13">
    <source>
        <dbReference type="ARBA" id="ARBA00048552"/>
    </source>
</evidence>
<evidence type="ECO:0000256" key="3">
    <source>
        <dbReference type="ARBA" id="ARBA00011730"/>
    </source>
</evidence>
<evidence type="ECO:0000313" key="24">
    <source>
        <dbReference type="EMBL" id="EPR80086.1"/>
    </source>
</evidence>
<dbReference type="Pfam" id="PF04560">
    <property type="entry name" value="RNA_pol_Rpb2_7"/>
    <property type="match status" value="1"/>
</dbReference>
<dbReference type="OMA" id="LQAQVYF"/>
<evidence type="ECO:0000313" key="25">
    <source>
        <dbReference type="Proteomes" id="UP000014978"/>
    </source>
</evidence>
<evidence type="ECO:0000256" key="6">
    <source>
        <dbReference type="ARBA" id="ARBA00022695"/>
    </source>
</evidence>
<keyword evidence="16" id="KW-0472">Membrane</keyword>
<evidence type="ECO:0000256" key="7">
    <source>
        <dbReference type="ARBA" id="ARBA00022723"/>
    </source>
</evidence>
<dbReference type="InterPro" id="IPR037033">
    <property type="entry name" value="DNA-dir_RNAP_su2_hyb_sf"/>
</dbReference>
<dbReference type="STRING" id="1358809.S7WAY5"/>
<dbReference type="Gene3D" id="3.90.1800.10">
    <property type="entry name" value="RNA polymerase alpha subunit dimerisation domain"/>
    <property type="match status" value="1"/>
</dbReference>
<dbReference type="Gene3D" id="3.90.1110.10">
    <property type="entry name" value="RNA polymerase Rpb2, domain 2"/>
    <property type="match status" value="1"/>
</dbReference>
<dbReference type="NCBIfam" id="NF007175">
    <property type="entry name" value="PRK09606.1"/>
    <property type="match status" value="1"/>
</dbReference>
<dbReference type="FunFam" id="3.90.1800.10:FF:000002">
    <property type="entry name" value="DNA-directed RNA polymerase subunit beta"/>
    <property type="match status" value="1"/>
</dbReference>
<dbReference type="InParanoid" id="S7WAY5"/>
<dbReference type="GO" id="GO:0003723">
    <property type="term" value="F:RNA binding"/>
    <property type="evidence" value="ECO:0007669"/>
    <property type="project" value="EnsemblFungi"/>
</dbReference>
<keyword evidence="10" id="KW-0460">Magnesium</keyword>
<dbReference type="InterPro" id="IPR007646">
    <property type="entry name" value="RNA_pol_Rpb2_4"/>
</dbReference>
<dbReference type="FunFam" id="2.40.270.10:FF:000006">
    <property type="entry name" value="DNA-directed RNA polymerase subunit beta"/>
    <property type="match status" value="1"/>
</dbReference>
<feature type="domain" description="RNA polymerase Rpb2" evidence="23">
    <location>
        <begin position="672"/>
        <end position="721"/>
    </location>
</feature>
<dbReference type="GO" id="GO:0008270">
    <property type="term" value="F:zinc ion binding"/>
    <property type="evidence" value="ECO:0007669"/>
    <property type="project" value="UniProtKB-KW"/>
</dbReference>
<comment type="subunit">
    <text evidence="3">Component of the RNA polymerase II (Pol II) complex consisting of 12 subunits.</text>
</comment>
<dbReference type="InterPro" id="IPR007120">
    <property type="entry name" value="DNA-dir_RNAP_su2_dom"/>
</dbReference>
<dbReference type="Pfam" id="PF04561">
    <property type="entry name" value="RNA_pol_Rpb2_2"/>
    <property type="match status" value="1"/>
</dbReference>
<evidence type="ECO:0000256" key="11">
    <source>
        <dbReference type="ARBA" id="ARBA00023163"/>
    </source>
</evidence>
<dbReference type="InterPro" id="IPR007642">
    <property type="entry name" value="RNA_pol_Rpb2_2"/>
</dbReference>
<sequence>MFFDVFFYKLYITHVQLFISYYSIVLSTFYFINFSTLFMQTNKSDDTIKKEDCWSVISSHFELKGLVRQQLDSFDGFVRTKMQEIVDENSTIIIQSIPTAGKENLSLKKMVIKFGQIYLSKPPVITEIDGRTTTILPNEARLRDISYSAPLSIDVKKIVYSEDGSVDERVFPMVPIGSLPIMLRSSYCILHGLSDKDLIDLGECSYDQGGYFIINGSEKVVVAQERMASNMIHIFKKKQPATYSYWAEIRSVTEVGSKTPSSLSVKLFTKDNKMLESTLRVSIPLIRQDIPIVILYRALGFTSDKEIIEHMAFDINDNEIVNILKCSIEESFAIQDQAMALDYIGKRGAPIGYSKEKRIAFAKEVLQKEFLPHVGVKEFCESRKAYFLGYIVQKLLGVALGRADEDDRDHYGKKRMDLVGPLLGSLFRVLFKKLCTETAKHVQRCVENGRDFNIALGLKTGILTQGFRYALATGNWGDQSRAMQTKAGVAQVLNRYNFISTLSHLRRVNMPIGKEGKLSKPRQLHNTHWGMICPCETPEGNACGLVKNLALMAYISVGSSSNNIIEFLEEFGLQSLEEVVPSKISEFTKVFVNGSWVGVHSQPDVLIKGLKELRSGLEIDKEISIVKDISEKEIRILTDGGRPCRPLFVVKNNKLLFQPSHAKKLESVNYSFDSLMEDGIIEYLDVEEEETAMICMNIDDLGKKNTEDRVKHNYTHCEIHPAMIFGISASLIPFPDHNQSPRNTYESGMAKQAIGIFATNFMNRMDTLSNILFYPQKPLVTTRSMEYLKVRELPIGQNAIVAVACYTGYNQEDSIIMNQSAIDRGLFRSFFYRTYSDQEMTNRINMNEEFKKPERSEVTRMRNINYSKLDEDGLIEPGTRVVGDDVLIGKVVPILDPENTDKANPIYIKKDSSTAMRPAETGVVDTVVLTNREGYKFTKIKVRSCRIPQIGDKFASRHGQKGTIGMTLRQEEMPFTKEGLIPDVIMNPHAFPSRMSIGHLIECLLGKVSALSGEEGDGTPFSDVTVDEISEKLKSYGFHKRGVEVMYNGMTGRKLQAKIFVGPTYYQRLKHMVEDKIHARAKGPVQILTRQPLEGRGRDGGLRFGEMERDCIISHGASLFLKERLCDVSDAYRVAICNICGLLAISNHSKDYYFCKGCNNTTKISIVEVPYAFKLLLQELMAMNIAPRIRPEE</sequence>
<feature type="domain" description="RNA polymerase Rpb2" evidence="18">
    <location>
        <begin position="1100"/>
        <end position="1189"/>
    </location>
</feature>
<keyword evidence="16" id="KW-0812">Transmembrane</keyword>
<keyword evidence="9" id="KW-0862">Zinc</keyword>
<dbReference type="Gene3D" id="2.40.270.10">
    <property type="entry name" value="DNA-directed RNA polymerase, subunit 2, domain 6"/>
    <property type="match status" value="1"/>
</dbReference>
<evidence type="ECO:0000256" key="1">
    <source>
        <dbReference type="ARBA" id="ARBA00004123"/>
    </source>
</evidence>
<feature type="domain" description="RNA polymerase Rpb2" evidence="19">
    <location>
        <begin position="229"/>
        <end position="416"/>
    </location>
</feature>
<dbReference type="InterPro" id="IPR007641">
    <property type="entry name" value="RNA_pol_Rpb2_7"/>
</dbReference>
<dbReference type="InterPro" id="IPR007121">
    <property type="entry name" value="RNA_pol_bsu_CS"/>
</dbReference>
<dbReference type="Pfam" id="PF04565">
    <property type="entry name" value="RNA_pol_Rpb2_3"/>
    <property type="match status" value="1"/>
</dbReference>
<organism evidence="24 25">
    <name type="scientific">Spraguea lophii (strain 42_110)</name>
    <name type="common">Microsporidian parasite</name>
    <dbReference type="NCBI Taxonomy" id="1358809"/>
    <lineage>
        <taxon>Eukaryota</taxon>
        <taxon>Fungi</taxon>
        <taxon>Fungi incertae sedis</taxon>
        <taxon>Microsporidia</taxon>
        <taxon>Spragueidae</taxon>
        <taxon>Spraguea</taxon>
    </lineage>
</organism>
<evidence type="ECO:0000256" key="9">
    <source>
        <dbReference type="ARBA" id="ARBA00022833"/>
    </source>
</evidence>
<evidence type="ECO:0000256" key="10">
    <source>
        <dbReference type="ARBA" id="ARBA00022842"/>
    </source>
</evidence>
<keyword evidence="6 15" id="KW-0548">Nucleotidyltransferase</keyword>
<evidence type="ECO:0000256" key="15">
    <source>
        <dbReference type="RuleBase" id="RU363031"/>
    </source>
</evidence>
<dbReference type="GO" id="GO:0003899">
    <property type="term" value="F:DNA-directed RNA polymerase activity"/>
    <property type="evidence" value="ECO:0007669"/>
    <property type="project" value="UniProtKB-EC"/>
</dbReference>
<dbReference type="CDD" id="cd00653">
    <property type="entry name" value="RNA_pol_B_RPB2"/>
    <property type="match status" value="1"/>
</dbReference>
<dbReference type="HOGENOM" id="CLU_000524_5_2_1"/>
<name>S7WAY5_SPRLO</name>
<dbReference type="InterPro" id="IPR014724">
    <property type="entry name" value="RNA_pol_RPB2_OB-fold"/>
</dbReference>
<dbReference type="GO" id="GO:0006368">
    <property type="term" value="P:transcription elongation by RNA polymerase II"/>
    <property type="evidence" value="ECO:0007669"/>
    <property type="project" value="EnsemblFungi"/>
</dbReference>
<evidence type="ECO:0000256" key="12">
    <source>
        <dbReference type="ARBA" id="ARBA00023242"/>
    </source>
</evidence>
<evidence type="ECO:0000259" key="22">
    <source>
        <dbReference type="Pfam" id="PF04566"/>
    </source>
</evidence>
<feature type="domain" description="RNA polymerase Rpb2" evidence="22">
    <location>
        <begin position="590"/>
        <end position="651"/>
    </location>
</feature>
<dbReference type="OrthoDB" id="10248617at2759"/>
<dbReference type="GO" id="GO:0140727">
    <property type="term" value="P:siRNA-mediated pericentric heterochromatin formation"/>
    <property type="evidence" value="ECO:0007669"/>
    <property type="project" value="EnsemblFungi"/>
</dbReference>
<dbReference type="GO" id="GO:0003677">
    <property type="term" value="F:DNA binding"/>
    <property type="evidence" value="ECO:0007669"/>
    <property type="project" value="EnsemblFungi"/>
</dbReference>
<reference evidence="25" key="1">
    <citation type="journal article" date="2013" name="PLoS Genet.">
        <title>The genome of Spraguea lophii and the basis of host-microsporidian interactions.</title>
        <authorList>
            <person name="Campbell S.E."/>
            <person name="Williams T.A."/>
            <person name="Yousuf A."/>
            <person name="Soanes D.M."/>
            <person name="Paszkiewicz K.H."/>
            <person name="Williams B.A.P."/>
        </authorList>
    </citation>
    <scope>NUCLEOTIDE SEQUENCE [LARGE SCALE GENOMIC DNA]</scope>
    <source>
        <strain evidence="25">42_110</strain>
    </source>
</reference>
<evidence type="ECO:0000259" key="20">
    <source>
        <dbReference type="Pfam" id="PF04563"/>
    </source>
</evidence>
<dbReference type="GO" id="GO:0003968">
    <property type="term" value="F:RNA-directed RNA polymerase activity"/>
    <property type="evidence" value="ECO:0007669"/>
    <property type="project" value="EnsemblFungi"/>
</dbReference>
<keyword evidence="7" id="KW-0479">Metal-binding</keyword>
<evidence type="ECO:0000259" key="23">
    <source>
        <dbReference type="Pfam" id="PF04567"/>
    </source>
</evidence>
<keyword evidence="16" id="KW-1133">Transmembrane helix</keyword>
<dbReference type="SUPFAM" id="SSF64484">
    <property type="entry name" value="beta and beta-prime subunits of DNA dependent RNA-polymerase"/>
    <property type="match status" value="1"/>
</dbReference>
<comment type="subcellular location">
    <subcellularLocation>
        <location evidence="1">Nucleus</location>
    </subcellularLocation>
</comment>
<dbReference type="InterPro" id="IPR007644">
    <property type="entry name" value="RNA_pol_bsu_protrusion"/>
</dbReference>
<dbReference type="Gene3D" id="3.90.1100.10">
    <property type="match status" value="1"/>
</dbReference>
<gene>
    <name evidence="24" type="ORF">SLOPH_2481</name>
</gene>
<keyword evidence="8" id="KW-0863">Zinc-finger</keyword>
<evidence type="ECO:0000259" key="21">
    <source>
        <dbReference type="Pfam" id="PF04565"/>
    </source>
</evidence>
<dbReference type="Pfam" id="PF04566">
    <property type="entry name" value="RNA_pol_Rpb2_4"/>
    <property type="match status" value="1"/>
</dbReference>
<dbReference type="Pfam" id="PF00562">
    <property type="entry name" value="RNA_pol_Rpb2_6"/>
    <property type="match status" value="1"/>
</dbReference>
<feature type="domain" description="RNA polymerase beta subunit protrusion" evidence="20">
    <location>
        <begin position="65"/>
        <end position="464"/>
    </location>
</feature>
<dbReference type="Pfam" id="PF04563">
    <property type="entry name" value="RNA_pol_Rpb2_1"/>
    <property type="match status" value="1"/>
</dbReference>
<comment type="caution">
    <text evidence="24">The sequence shown here is derived from an EMBL/GenBank/DDBJ whole genome shotgun (WGS) entry which is preliminary data.</text>
</comment>
<dbReference type="EMBL" id="ATCN01000017">
    <property type="protein sequence ID" value="EPR80086.1"/>
    <property type="molecule type" value="Genomic_DNA"/>
</dbReference>
<evidence type="ECO:0000256" key="2">
    <source>
        <dbReference type="ARBA" id="ARBA00006835"/>
    </source>
</evidence>
<dbReference type="GO" id="GO:0005665">
    <property type="term" value="C:RNA polymerase II, core complex"/>
    <property type="evidence" value="ECO:0007669"/>
    <property type="project" value="EnsemblFungi"/>
</dbReference>
<keyword evidence="12" id="KW-0539">Nucleus</keyword>
<feature type="domain" description="DNA-directed RNA polymerase subunit 2 hybrid-binding" evidence="17">
    <location>
        <begin position="729"/>
        <end position="1097"/>
    </location>
</feature>
<evidence type="ECO:0000259" key="18">
    <source>
        <dbReference type="Pfam" id="PF04560"/>
    </source>
</evidence>
<protein>
    <recommendedName>
        <fullName evidence="15">DNA-directed RNA polymerase subunit beta</fullName>
        <ecNumber evidence="15">2.7.7.6</ecNumber>
    </recommendedName>
</protein>